<dbReference type="EMBL" id="JACVVK020000408">
    <property type="protein sequence ID" value="KAK7475355.1"/>
    <property type="molecule type" value="Genomic_DNA"/>
</dbReference>
<protein>
    <submittedName>
        <fullName evidence="2">Uncharacterized protein</fullName>
    </submittedName>
</protein>
<accession>A0ABD0JK83</accession>
<sequence>MGLTNVDSTDAQAGFLITVTQASCALPSQQVSLIPCNRLSRLMDGYTTRGALNAVTRALCKSQIHRAGLVCVLVVGYAFASPAINMYAATLYKTNRACR</sequence>
<evidence type="ECO:0000313" key="2">
    <source>
        <dbReference type="EMBL" id="KAK7475355.1"/>
    </source>
</evidence>
<comment type="caution">
    <text evidence="2">The sequence shown here is derived from an EMBL/GenBank/DDBJ whole genome shotgun (WGS) entry which is preliminary data.</text>
</comment>
<keyword evidence="1" id="KW-0812">Transmembrane</keyword>
<proteinExistence type="predicted"/>
<gene>
    <name evidence="2" type="ORF">BaRGS_00033373</name>
</gene>
<keyword evidence="1" id="KW-1133">Transmembrane helix</keyword>
<dbReference type="Proteomes" id="UP001519460">
    <property type="component" value="Unassembled WGS sequence"/>
</dbReference>
<keyword evidence="1" id="KW-0472">Membrane</keyword>
<dbReference type="AlphaFoldDB" id="A0ABD0JK83"/>
<keyword evidence="3" id="KW-1185">Reference proteome</keyword>
<evidence type="ECO:0000256" key="1">
    <source>
        <dbReference type="SAM" id="Phobius"/>
    </source>
</evidence>
<reference evidence="2 3" key="1">
    <citation type="journal article" date="2023" name="Sci. Data">
        <title>Genome assembly of the Korean intertidal mud-creeper Batillaria attramentaria.</title>
        <authorList>
            <person name="Patra A.K."/>
            <person name="Ho P.T."/>
            <person name="Jun S."/>
            <person name="Lee S.J."/>
            <person name="Kim Y."/>
            <person name="Won Y.J."/>
        </authorList>
    </citation>
    <scope>NUCLEOTIDE SEQUENCE [LARGE SCALE GENOMIC DNA]</scope>
    <source>
        <strain evidence="2">Wonlab-2016</strain>
    </source>
</reference>
<organism evidence="2 3">
    <name type="scientific">Batillaria attramentaria</name>
    <dbReference type="NCBI Taxonomy" id="370345"/>
    <lineage>
        <taxon>Eukaryota</taxon>
        <taxon>Metazoa</taxon>
        <taxon>Spiralia</taxon>
        <taxon>Lophotrochozoa</taxon>
        <taxon>Mollusca</taxon>
        <taxon>Gastropoda</taxon>
        <taxon>Caenogastropoda</taxon>
        <taxon>Sorbeoconcha</taxon>
        <taxon>Cerithioidea</taxon>
        <taxon>Batillariidae</taxon>
        <taxon>Batillaria</taxon>
    </lineage>
</organism>
<feature type="transmembrane region" description="Helical" evidence="1">
    <location>
        <begin position="67"/>
        <end position="89"/>
    </location>
</feature>
<evidence type="ECO:0000313" key="3">
    <source>
        <dbReference type="Proteomes" id="UP001519460"/>
    </source>
</evidence>
<name>A0ABD0JK83_9CAEN</name>